<evidence type="ECO:0000313" key="1">
    <source>
        <dbReference type="EMBL" id="KAF9492949.1"/>
    </source>
</evidence>
<dbReference type="AlphaFoldDB" id="A0A9P5ZS35"/>
<sequence>MRNSLVKPSVKPTVKIASGTSRRHLEAQRQLSAESARRALHVKLSVASPASPSSSSVRGTASDLQKLCAVGMRYLVNKSTASQSTQRTQMPANGLMRIGSSLGTTSHHAHTLLSFDGVPPPRPLHSRTRVIGSTLARFLVGVTTACPVNGA</sequence>
<organism evidence="1 2">
    <name type="scientific">Pleurotus eryngii</name>
    <name type="common">Boletus of the steppes</name>
    <dbReference type="NCBI Taxonomy" id="5323"/>
    <lineage>
        <taxon>Eukaryota</taxon>
        <taxon>Fungi</taxon>
        <taxon>Dikarya</taxon>
        <taxon>Basidiomycota</taxon>
        <taxon>Agaricomycotina</taxon>
        <taxon>Agaricomycetes</taxon>
        <taxon>Agaricomycetidae</taxon>
        <taxon>Agaricales</taxon>
        <taxon>Pleurotineae</taxon>
        <taxon>Pleurotaceae</taxon>
        <taxon>Pleurotus</taxon>
    </lineage>
</organism>
<evidence type="ECO:0000313" key="2">
    <source>
        <dbReference type="Proteomes" id="UP000807025"/>
    </source>
</evidence>
<proteinExistence type="predicted"/>
<comment type="caution">
    <text evidence="1">The sequence shown here is derived from an EMBL/GenBank/DDBJ whole genome shotgun (WGS) entry which is preliminary data.</text>
</comment>
<gene>
    <name evidence="1" type="ORF">BDN71DRAFT_1509049</name>
</gene>
<accession>A0A9P5ZS35</accession>
<keyword evidence="2" id="KW-1185">Reference proteome</keyword>
<name>A0A9P5ZS35_PLEER</name>
<reference evidence="1" key="1">
    <citation type="submission" date="2020-11" db="EMBL/GenBank/DDBJ databases">
        <authorList>
            <consortium name="DOE Joint Genome Institute"/>
            <person name="Ahrendt S."/>
            <person name="Riley R."/>
            <person name="Andreopoulos W."/>
            <person name="Labutti K."/>
            <person name="Pangilinan J."/>
            <person name="Ruiz-Duenas F.J."/>
            <person name="Barrasa J.M."/>
            <person name="Sanchez-Garcia M."/>
            <person name="Camarero S."/>
            <person name="Miyauchi S."/>
            <person name="Serrano A."/>
            <person name="Linde D."/>
            <person name="Babiker R."/>
            <person name="Drula E."/>
            <person name="Ayuso-Fernandez I."/>
            <person name="Pacheco R."/>
            <person name="Padilla G."/>
            <person name="Ferreira P."/>
            <person name="Barriuso J."/>
            <person name="Kellner H."/>
            <person name="Castanera R."/>
            <person name="Alfaro M."/>
            <person name="Ramirez L."/>
            <person name="Pisabarro A.G."/>
            <person name="Kuo A."/>
            <person name="Tritt A."/>
            <person name="Lipzen A."/>
            <person name="He G."/>
            <person name="Yan M."/>
            <person name="Ng V."/>
            <person name="Cullen D."/>
            <person name="Martin F."/>
            <person name="Rosso M.-N."/>
            <person name="Henrissat B."/>
            <person name="Hibbett D."/>
            <person name="Martinez A.T."/>
            <person name="Grigoriev I.V."/>
        </authorList>
    </citation>
    <scope>NUCLEOTIDE SEQUENCE</scope>
    <source>
        <strain evidence="1">ATCC 90797</strain>
    </source>
</reference>
<dbReference type="EMBL" id="MU154593">
    <property type="protein sequence ID" value="KAF9492949.1"/>
    <property type="molecule type" value="Genomic_DNA"/>
</dbReference>
<dbReference type="Proteomes" id="UP000807025">
    <property type="component" value="Unassembled WGS sequence"/>
</dbReference>
<protein>
    <submittedName>
        <fullName evidence="1">Uncharacterized protein</fullName>
    </submittedName>
</protein>